<dbReference type="Proteomes" id="UP001150603">
    <property type="component" value="Unassembled WGS sequence"/>
</dbReference>
<evidence type="ECO:0000313" key="1">
    <source>
        <dbReference type="EMBL" id="KAJ1949761.1"/>
    </source>
</evidence>
<organism evidence="1 2">
    <name type="scientific">Linderina macrospora</name>
    <dbReference type="NCBI Taxonomy" id="4868"/>
    <lineage>
        <taxon>Eukaryota</taxon>
        <taxon>Fungi</taxon>
        <taxon>Fungi incertae sedis</taxon>
        <taxon>Zoopagomycota</taxon>
        <taxon>Kickxellomycotina</taxon>
        <taxon>Kickxellomycetes</taxon>
        <taxon>Kickxellales</taxon>
        <taxon>Kickxellaceae</taxon>
        <taxon>Linderina</taxon>
    </lineage>
</organism>
<feature type="non-terminal residue" evidence="1">
    <location>
        <position position="1"/>
    </location>
</feature>
<proteinExistence type="predicted"/>
<sequence length="1308" mass="143476">AIGSSCTYLDVTKKRGPPKGYIEAIESRLRRMEHLLGDLVHTDPKAAKYVLDALRASEEHGVSETMANPHAKVIGEITVKELESEANLALDQQSPDVQMKDNIMDRPSFKKLRRTSVPPALHASPSAMTTSATTNSTATPSSNIDDSGRPDMLPPPLGQARSRSMSIAAMDRKGKMIDDAEDAEDIDRAEHLTRLEKGVGHLTLDPTGSLRYLGDSSGWYIINRSLVSSESSPRLTKGVHGAFRWPPITTLPNAREGESGSSKQPANAAPAGTESSAASAAAAPAAATSGSGAQPNKENVMACVVPVPRNMPPCGKPPMPDREEADHLIHLYFQYVHPVFPIIYKSYFLTRYHCKDTQPSHALLSAIYAAASTYKAREAKCEKDLARVRIQMAVHFQRAKTFLDEQYTLNTTASILTLLLMSVYEQGTMSTRSWLYSGMAIRKAYDLGLHRDVGISKHNPNAIVSRTETEVRLRAWWGCYIMDIMVSATLGRPTTIHDFTFDAPFPTDYGDDDNELLVRSSLADNSPASAEAPSSSAHRTSSHQQSSSSKIIPPAMAERMRDYVSLEIGDSDSDSEISDMENEETSHRKPRKCKPLGVYYLELLHIFGHVLSEMYACKPNRSFVAKYCLHDLHSRIERLITLDHELRRWKMSLPPDLQYPIEDILAAKPARCVYIALIHLVYYTAMILLHRPFISRLDDPQHTEHEDGTEHRAKHNSESPMPSHAICTLSAQMISLIGLAIIQDSRIFIMPFLTFMMFTAGTMHLNNVIVAADSWIARRFLKRTLDVMSRLGAHWQVSYKCYTMLNTLVRANRIGLDSVIDDSEAGVHLIRERCREIWRLAHQVYENRSLYRERASTTQLNTARSETTSRRSESVDQSPAMDRGTFQKRASSHANEPLATFAQNMKTSESAPDLYVQQQVNQAKHRLKRAMERQGLRNIDVHRSEEVAKMSSKLYKDSPDIATYLAARMHVDRTGNPMVPASPFTSVNLSDPEPPATTPSAGIRASQTATTMSVLSQPMASEPVRLGAANAAMTLGQFVPSLEFFANADFPLGIGGPNGQASSVLPQAMGVRNNSGPYSLLSFSDQVGPSPGLGVSMSSTSTFTSTVVNAAAAAAPPPMRSSAMQPNVMPMDSYGSGQVGPANIQAMQASMGIQGSSVPNMTGLPIQGGFGYNNPNNVKSAHTGMQVDNKLIDDEVIRNLPFTGPVSCDLSLGNENDLMSALWPNNNVRMEEPQQQQQQQPAVMGSSSGRQQGDVMGIPMPVGINSNGYIEMPWKDYVNQVIGSMLNPSTPGSGQSSDLAPDANAMQM</sequence>
<comment type="caution">
    <text evidence="1">The sequence shown here is derived from an EMBL/GenBank/DDBJ whole genome shotgun (WGS) entry which is preliminary data.</text>
</comment>
<accession>A0ACC1JFI4</accession>
<protein>
    <submittedName>
        <fullName evidence="1">Uncharacterized protein</fullName>
    </submittedName>
</protein>
<keyword evidence="2" id="KW-1185">Reference proteome</keyword>
<dbReference type="EMBL" id="JANBPW010000368">
    <property type="protein sequence ID" value="KAJ1949761.1"/>
    <property type="molecule type" value="Genomic_DNA"/>
</dbReference>
<evidence type="ECO:0000313" key="2">
    <source>
        <dbReference type="Proteomes" id="UP001150603"/>
    </source>
</evidence>
<gene>
    <name evidence="1" type="ORF">FBU59_001000</name>
</gene>
<reference evidence="1" key="1">
    <citation type="submission" date="2022-07" db="EMBL/GenBank/DDBJ databases">
        <title>Phylogenomic reconstructions and comparative analyses of Kickxellomycotina fungi.</title>
        <authorList>
            <person name="Reynolds N.K."/>
            <person name="Stajich J.E."/>
            <person name="Barry K."/>
            <person name="Grigoriev I.V."/>
            <person name="Crous P."/>
            <person name="Smith M.E."/>
        </authorList>
    </citation>
    <scope>NUCLEOTIDE SEQUENCE</scope>
    <source>
        <strain evidence="1">NRRL 5244</strain>
    </source>
</reference>
<name>A0ACC1JFI4_9FUNG</name>